<dbReference type="RefSeq" id="WP_147075549.1">
    <property type="nucleotide sequence ID" value="NZ_BJXL01000148.1"/>
</dbReference>
<name>A0A511R5N6_9DEIN</name>
<evidence type="ECO:0000313" key="1">
    <source>
        <dbReference type="EMBL" id="GEM84929.1"/>
    </source>
</evidence>
<accession>A0A511R5N6</accession>
<dbReference type="InterPro" id="IPR013325">
    <property type="entry name" value="RNA_pol_sigma_r2"/>
</dbReference>
<dbReference type="OrthoDB" id="30967at2"/>
<dbReference type="EMBL" id="BJXL01000148">
    <property type="protein sequence ID" value="GEM84929.1"/>
    <property type="molecule type" value="Genomic_DNA"/>
</dbReference>
<gene>
    <name evidence="1" type="ORF">MHY01S_30950</name>
</gene>
<evidence type="ECO:0000313" key="2">
    <source>
        <dbReference type="Proteomes" id="UP000321197"/>
    </source>
</evidence>
<sequence length="242" mass="27089">MYDSIRLMVGGLAVAKASPLGLLSQEMVMRNYVAYRQGDCQAFEALVAHYGYLAFEKAFRLFHRLGDEARDLAQELLCEVVEVLKKPLPSGSKNLTFWVNVALDRKVREYLTQDSVGTYRENRLLKKLVAVRLELESLGRAPTHPELAQALGVDEVTLERLLYLEEANRILSLSAPHPETGTRLEEMVAVEFEDELEEALEKARLGLKPEELSTLDRFLAGEEVDQGALDALAATLKARMVA</sequence>
<dbReference type="InterPro" id="IPR013324">
    <property type="entry name" value="RNA_pol_sigma_r3/r4-like"/>
</dbReference>
<reference evidence="1 2" key="1">
    <citation type="submission" date="2019-07" db="EMBL/GenBank/DDBJ databases">
        <title>Whole genome shotgun sequence of Meiothermus hypogaeus NBRC 106114.</title>
        <authorList>
            <person name="Hosoyama A."/>
            <person name="Uohara A."/>
            <person name="Ohji S."/>
            <person name="Ichikawa N."/>
        </authorList>
    </citation>
    <scope>NUCLEOTIDE SEQUENCE [LARGE SCALE GENOMIC DNA]</scope>
    <source>
        <strain evidence="1 2">NBRC 106114</strain>
    </source>
</reference>
<dbReference type="GO" id="GO:0003700">
    <property type="term" value="F:DNA-binding transcription factor activity"/>
    <property type="evidence" value="ECO:0007669"/>
    <property type="project" value="InterPro"/>
</dbReference>
<dbReference type="SUPFAM" id="SSF88946">
    <property type="entry name" value="Sigma2 domain of RNA polymerase sigma factors"/>
    <property type="match status" value="1"/>
</dbReference>
<comment type="caution">
    <text evidence="1">The sequence shown here is derived from an EMBL/GenBank/DDBJ whole genome shotgun (WGS) entry which is preliminary data.</text>
</comment>
<dbReference type="AlphaFoldDB" id="A0A511R5N6"/>
<dbReference type="GO" id="GO:0006352">
    <property type="term" value="P:DNA-templated transcription initiation"/>
    <property type="evidence" value="ECO:0007669"/>
    <property type="project" value="InterPro"/>
</dbReference>
<organism evidence="1 2">
    <name type="scientific">Meiothermus hypogaeus NBRC 106114</name>
    <dbReference type="NCBI Taxonomy" id="1227553"/>
    <lineage>
        <taxon>Bacteria</taxon>
        <taxon>Thermotogati</taxon>
        <taxon>Deinococcota</taxon>
        <taxon>Deinococci</taxon>
        <taxon>Thermales</taxon>
        <taxon>Thermaceae</taxon>
        <taxon>Meiothermus</taxon>
    </lineage>
</organism>
<dbReference type="Gene3D" id="1.10.1740.10">
    <property type="match status" value="1"/>
</dbReference>
<dbReference type="Gene3D" id="1.20.140.160">
    <property type="match status" value="1"/>
</dbReference>
<proteinExistence type="predicted"/>
<dbReference type="Proteomes" id="UP000321197">
    <property type="component" value="Unassembled WGS sequence"/>
</dbReference>
<protein>
    <submittedName>
        <fullName evidence="1">Uncharacterized protein</fullName>
    </submittedName>
</protein>
<dbReference type="SUPFAM" id="SSF88659">
    <property type="entry name" value="Sigma3 and sigma4 domains of RNA polymerase sigma factors"/>
    <property type="match status" value="1"/>
</dbReference>